<proteinExistence type="predicted"/>
<evidence type="ECO:0000313" key="2">
    <source>
        <dbReference type="Proteomes" id="UP000244908"/>
    </source>
</evidence>
<protein>
    <submittedName>
        <fullName evidence="1">Uncharacterized protein</fullName>
    </submittedName>
</protein>
<dbReference type="RefSeq" id="WP_108900346.1">
    <property type="nucleotide sequence ID" value="NZ_CP029185.2"/>
</dbReference>
<dbReference type="EMBL" id="CP029185">
    <property type="protein sequence ID" value="AWH88272.1"/>
    <property type="molecule type" value="Genomic_DNA"/>
</dbReference>
<gene>
    <name evidence="1" type="ORF">HYN51_06680</name>
</gene>
<name>A0A2Y9TXD9_9GAMM</name>
<reference evidence="1 2" key="1">
    <citation type="journal article" date="2019" name="Int. J. Syst. Evol. Microbiol.">
        <title>Limnobaculum parvum gen. nov., sp. nov., isolated from a freshwater lake.</title>
        <authorList>
            <person name="Baek C."/>
            <person name="Shin S.K."/>
            <person name="Yi H."/>
        </authorList>
    </citation>
    <scope>NUCLEOTIDE SEQUENCE [LARGE SCALE GENOMIC DNA]</scope>
    <source>
        <strain evidence="1 2">HYN0051</strain>
    </source>
</reference>
<dbReference type="AlphaFoldDB" id="A0A2Y9TXD9"/>
<accession>A0A2Y9TXD9</accession>
<dbReference type="OrthoDB" id="7064725at2"/>
<dbReference type="Proteomes" id="UP000244908">
    <property type="component" value="Chromosome"/>
</dbReference>
<organism evidence="1 2">
    <name type="scientific">Limnobaculum parvum</name>
    <dbReference type="NCBI Taxonomy" id="2172103"/>
    <lineage>
        <taxon>Bacteria</taxon>
        <taxon>Pseudomonadati</taxon>
        <taxon>Pseudomonadota</taxon>
        <taxon>Gammaproteobacteria</taxon>
        <taxon>Enterobacterales</taxon>
        <taxon>Budviciaceae</taxon>
        <taxon>Limnobaculum</taxon>
    </lineage>
</organism>
<dbReference type="KEGG" id="lpv:HYN51_06680"/>
<keyword evidence="2" id="KW-1185">Reference proteome</keyword>
<evidence type="ECO:0000313" key="1">
    <source>
        <dbReference type="EMBL" id="AWH88272.1"/>
    </source>
</evidence>
<sequence length="187" mass="21411">MELDEIWGCRVLGTDKPRFYTDWAEQQLANGSESEAILILASLGLDQQLDRQEVEFYFQRYIENIGITSSSPAISLTNYAKVLCHKIISSTISPEEGVHLLSEFNGKTEEHSPAYIIWSDLEEELTRFEMGEGYYCWYAITAENKNSYIIDTAKQFPILLESKLPDNFLICLIVPNVPVPEYRRKSG</sequence>